<evidence type="ECO:0000313" key="1">
    <source>
        <dbReference type="EMBL" id="GGO26721.1"/>
    </source>
</evidence>
<evidence type="ECO:0000313" key="2">
    <source>
        <dbReference type="Proteomes" id="UP000598196"/>
    </source>
</evidence>
<proteinExistence type="predicted"/>
<comment type="caution">
    <text evidence="1">The sequence shown here is derived from an EMBL/GenBank/DDBJ whole genome shotgun (WGS) entry which is preliminary data.</text>
</comment>
<dbReference type="NCBIfam" id="NF047331">
    <property type="entry name" value="phage_HTJ"/>
    <property type="match status" value="1"/>
</dbReference>
<organism evidence="1 2">
    <name type="scientific">Gemmobacter aquaticus</name>
    <dbReference type="NCBI Taxonomy" id="490185"/>
    <lineage>
        <taxon>Bacteria</taxon>
        <taxon>Pseudomonadati</taxon>
        <taxon>Pseudomonadota</taxon>
        <taxon>Alphaproteobacteria</taxon>
        <taxon>Rhodobacterales</taxon>
        <taxon>Paracoccaceae</taxon>
        <taxon>Gemmobacter</taxon>
    </lineage>
</organism>
<reference evidence="1 2" key="1">
    <citation type="journal article" date="2014" name="Int. J. Syst. Evol. Microbiol.">
        <title>Complete genome sequence of Corynebacterium casei LMG S-19264T (=DSM 44701T), isolated from a smear-ripened cheese.</title>
        <authorList>
            <consortium name="US DOE Joint Genome Institute (JGI-PGF)"/>
            <person name="Walter F."/>
            <person name="Albersmeier A."/>
            <person name="Kalinowski J."/>
            <person name="Ruckert C."/>
        </authorList>
    </citation>
    <scope>NUCLEOTIDE SEQUENCE [LARGE SCALE GENOMIC DNA]</scope>
    <source>
        <strain evidence="1 2">CGMCC 1.7029</strain>
    </source>
</reference>
<gene>
    <name evidence="1" type="ORF">GCM10010991_07640</name>
</gene>
<keyword evidence="2" id="KW-1185">Reference proteome</keyword>
<dbReference type="EMBL" id="BMLP01000001">
    <property type="protein sequence ID" value="GGO26721.1"/>
    <property type="molecule type" value="Genomic_DNA"/>
</dbReference>
<name>A0A918DBJ7_9RHOB</name>
<evidence type="ECO:0008006" key="3">
    <source>
        <dbReference type="Google" id="ProtNLM"/>
    </source>
</evidence>
<dbReference type="Proteomes" id="UP000598196">
    <property type="component" value="Unassembled WGS sequence"/>
</dbReference>
<dbReference type="AlphaFoldDB" id="A0A918DBJ7"/>
<protein>
    <recommendedName>
        <fullName evidence="3">GpW protein</fullName>
    </recommendedName>
</protein>
<sequence>MGARTEGLDMSYTQAQVDALRAAIATGALEVQNGQERVKYRSLEEMQRVLAMAEASMAGAASARPTHFHPTFDRGL</sequence>
<accession>A0A918DBJ7</accession>